<protein>
    <submittedName>
        <fullName evidence="2">PQQ-dependent sugar dehydrogenase</fullName>
    </submittedName>
</protein>
<dbReference type="Gene3D" id="2.120.10.30">
    <property type="entry name" value="TolB, C-terminal domain"/>
    <property type="match status" value="1"/>
</dbReference>
<dbReference type="PANTHER" id="PTHR19328">
    <property type="entry name" value="HEDGEHOG-INTERACTING PROTEIN"/>
    <property type="match status" value="1"/>
</dbReference>
<dbReference type="PANTHER" id="PTHR19328:SF75">
    <property type="entry name" value="ALDOSE SUGAR DEHYDROGENASE YLII"/>
    <property type="match status" value="1"/>
</dbReference>
<reference evidence="2 3" key="1">
    <citation type="submission" date="2022-04" db="EMBL/GenBank/DDBJ databases">
        <title>The arsenic-methylating capacity of Chitinophaga filiformis YT5 during chitin decomposition.</title>
        <authorList>
            <person name="Chen G."/>
            <person name="Liang Y."/>
        </authorList>
    </citation>
    <scope>NUCLEOTIDE SEQUENCE [LARGE SCALE GENOMIC DNA]</scope>
    <source>
        <strain evidence="2 3">YT5</strain>
    </source>
</reference>
<name>A0ABY4HVK0_CHIFI</name>
<evidence type="ECO:0000313" key="3">
    <source>
        <dbReference type="Proteomes" id="UP000830198"/>
    </source>
</evidence>
<dbReference type="InterPro" id="IPR011042">
    <property type="entry name" value="6-blade_b-propeller_TolB-like"/>
</dbReference>
<dbReference type="SUPFAM" id="SSF50952">
    <property type="entry name" value="Soluble quinoprotein glucose dehydrogenase"/>
    <property type="match status" value="1"/>
</dbReference>
<evidence type="ECO:0000259" key="1">
    <source>
        <dbReference type="Pfam" id="PF07995"/>
    </source>
</evidence>
<dbReference type="InterPro" id="IPR012938">
    <property type="entry name" value="Glc/Sorbosone_DH"/>
</dbReference>
<dbReference type="Pfam" id="PF07995">
    <property type="entry name" value="GSDH"/>
    <property type="match status" value="1"/>
</dbReference>
<dbReference type="EMBL" id="CP095855">
    <property type="protein sequence ID" value="UPK67425.1"/>
    <property type="molecule type" value="Genomic_DNA"/>
</dbReference>
<keyword evidence="3" id="KW-1185">Reference proteome</keyword>
<dbReference type="InterPro" id="IPR011041">
    <property type="entry name" value="Quinoprot_gluc/sorb_DH_b-prop"/>
</dbReference>
<dbReference type="PROSITE" id="PS51257">
    <property type="entry name" value="PROKAR_LIPOPROTEIN"/>
    <property type="match status" value="1"/>
</dbReference>
<evidence type="ECO:0000313" key="2">
    <source>
        <dbReference type="EMBL" id="UPK67425.1"/>
    </source>
</evidence>
<feature type="domain" description="Glucose/Sorbosone dehydrogenase" evidence="1">
    <location>
        <begin position="58"/>
        <end position="385"/>
    </location>
</feature>
<sequence length="396" mass="42263">MKNLSSVFPRQLLSVALLTLLIFSCKSEEDNLIKKTPAVSAAAAPQVSLRSVISSGLNAPMQFVNAGDGSKRIFIPQKAGTIRVYDSTFNFIGVFGTVSNLSTNGERGLLSMAFHPNYANNGFVYVYYTNTAGNLELARYHVNSGSPNTIDAASKVIVLTIPHPTNSNHNGGELHFGTDGYLYLSTGDGGGAGDVPNNAQNTSVLLGKILRLAVNTSATAPYYTIPPGNPFSNAVYAYGLRNPYRWSFDRATQDMWIGDVGQDSWEEINFRAASATAGANYGWRCYEGNAAYNTAGCNGTTYIFPVHAYATQNPSASITGGVVYRGTAYPSLQGCYLGADFYSGIFYKIVPGGSGGWTVTTQTLSPTGIVDFGETESGEVYVVSHTGNSVYRVTAN</sequence>
<accession>A0ABY4HVK0</accession>
<proteinExistence type="predicted"/>
<organism evidence="2 3">
    <name type="scientific">Chitinophaga filiformis</name>
    <name type="common">Myxococcus filiformis</name>
    <name type="synonym">Flexibacter filiformis</name>
    <dbReference type="NCBI Taxonomy" id="104663"/>
    <lineage>
        <taxon>Bacteria</taxon>
        <taxon>Pseudomonadati</taxon>
        <taxon>Bacteroidota</taxon>
        <taxon>Chitinophagia</taxon>
        <taxon>Chitinophagales</taxon>
        <taxon>Chitinophagaceae</taxon>
        <taxon>Chitinophaga</taxon>
    </lineage>
</organism>
<gene>
    <name evidence="2" type="ORF">MYF79_21005</name>
</gene>
<dbReference type="Proteomes" id="UP000830198">
    <property type="component" value="Chromosome"/>
</dbReference>
<dbReference type="RefSeq" id="WP_247809801.1">
    <property type="nucleotide sequence ID" value="NZ_CP095855.1"/>
</dbReference>